<dbReference type="Pfam" id="PF00270">
    <property type="entry name" value="DEAD"/>
    <property type="match status" value="1"/>
</dbReference>
<evidence type="ECO:0000256" key="3">
    <source>
        <dbReference type="ARBA" id="ARBA00022806"/>
    </source>
</evidence>
<evidence type="ECO:0000256" key="6">
    <source>
        <dbReference type="RuleBase" id="RU000492"/>
    </source>
</evidence>
<evidence type="ECO:0000256" key="7">
    <source>
        <dbReference type="SAM" id="MobiDB-lite"/>
    </source>
</evidence>
<reference evidence="12" key="1">
    <citation type="journal article" date="2019" name="Int. J. Syst. Evol. Microbiol.">
        <title>The Global Catalogue of Microorganisms (GCM) 10K type strain sequencing project: providing services to taxonomists for standard genome sequencing and annotation.</title>
        <authorList>
            <consortium name="The Broad Institute Genomics Platform"/>
            <consortium name="The Broad Institute Genome Sequencing Center for Infectious Disease"/>
            <person name="Wu L."/>
            <person name="Ma J."/>
        </authorList>
    </citation>
    <scope>NUCLEOTIDE SEQUENCE [LARGE SCALE GENOMIC DNA]</scope>
    <source>
        <strain evidence="12">CCUG 56608</strain>
    </source>
</reference>
<accession>A0ABW3NHE1</accession>
<feature type="domain" description="Helicase ATP-binding" evidence="8">
    <location>
        <begin position="33"/>
        <end position="203"/>
    </location>
</feature>
<dbReference type="InterPro" id="IPR050547">
    <property type="entry name" value="DEAD_box_RNA_helicases"/>
</dbReference>
<keyword evidence="12" id="KW-1185">Reference proteome</keyword>
<dbReference type="Gene3D" id="3.40.50.300">
    <property type="entry name" value="P-loop containing nucleotide triphosphate hydrolases"/>
    <property type="match status" value="2"/>
</dbReference>
<evidence type="ECO:0000259" key="8">
    <source>
        <dbReference type="PROSITE" id="PS51192"/>
    </source>
</evidence>
<dbReference type="PROSITE" id="PS00039">
    <property type="entry name" value="DEAD_ATP_HELICASE"/>
    <property type="match status" value="1"/>
</dbReference>
<dbReference type="Proteomes" id="UP001597041">
    <property type="component" value="Unassembled WGS sequence"/>
</dbReference>
<evidence type="ECO:0000259" key="10">
    <source>
        <dbReference type="PROSITE" id="PS51195"/>
    </source>
</evidence>
<keyword evidence="4 6" id="KW-0067">ATP-binding</keyword>
<dbReference type="CDD" id="cd18787">
    <property type="entry name" value="SF2_C_DEAD"/>
    <property type="match status" value="1"/>
</dbReference>
<dbReference type="PANTHER" id="PTHR47963">
    <property type="entry name" value="DEAD-BOX ATP-DEPENDENT RNA HELICASE 47, MITOCHONDRIAL"/>
    <property type="match status" value="1"/>
</dbReference>
<feature type="compositionally biased region" description="Gly residues" evidence="7">
    <location>
        <begin position="461"/>
        <end position="475"/>
    </location>
</feature>
<dbReference type="PROSITE" id="PS51195">
    <property type="entry name" value="Q_MOTIF"/>
    <property type="match status" value="1"/>
</dbReference>
<feature type="short sequence motif" description="Q motif" evidence="5">
    <location>
        <begin position="2"/>
        <end position="30"/>
    </location>
</feature>
<dbReference type="EMBL" id="JBHTKK010000018">
    <property type="protein sequence ID" value="MFD1067122.1"/>
    <property type="molecule type" value="Genomic_DNA"/>
</dbReference>
<comment type="similarity">
    <text evidence="6">Belongs to the DEAD box helicase family.</text>
</comment>
<proteinExistence type="inferred from homology"/>
<keyword evidence="1 6" id="KW-0547">Nucleotide-binding</keyword>
<feature type="domain" description="DEAD-box RNA helicase Q" evidence="10">
    <location>
        <begin position="2"/>
        <end position="30"/>
    </location>
</feature>
<feature type="domain" description="Helicase C-terminal" evidence="9">
    <location>
        <begin position="214"/>
        <end position="375"/>
    </location>
</feature>
<comment type="caution">
    <text evidence="11">The sequence shown here is derived from an EMBL/GenBank/DDBJ whole genome shotgun (WGS) entry which is preliminary data.</text>
</comment>
<feature type="region of interest" description="Disordered" evidence="7">
    <location>
        <begin position="424"/>
        <end position="494"/>
    </location>
</feature>
<dbReference type="InterPro" id="IPR014001">
    <property type="entry name" value="Helicase_ATP-bd"/>
</dbReference>
<dbReference type="InterPro" id="IPR027417">
    <property type="entry name" value="P-loop_NTPase"/>
</dbReference>
<evidence type="ECO:0000256" key="2">
    <source>
        <dbReference type="ARBA" id="ARBA00022801"/>
    </source>
</evidence>
<dbReference type="SUPFAM" id="SSF52540">
    <property type="entry name" value="P-loop containing nucleoside triphosphate hydrolases"/>
    <property type="match status" value="1"/>
</dbReference>
<keyword evidence="3 6" id="KW-0347">Helicase</keyword>
<dbReference type="PROSITE" id="PS51194">
    <property type="entry name" value="HELICASE_CTER"/>
    <property type="match status" value="1"/>
</dbReference>
<organism evidence="11 12">
    <name type="scientific">Oceanobacillus locisalsi</name>
    <dbReference type="NCBI Taxonomy" id="546107"/>
    <lineage>
        <taxon>Bacteria</taxon>
        <taxon>Bacillati</taxon>
        <taxon>Bacillota</taxon>
        <taxon>Bacilli</taxon>
        <taxon>Bacillales</taxon>
        <taxon>Bacillaceae</taxon>
        <taxon>Oceanobacillus</taxon>
    </lineage>
</organism>
<dbReference type="InterPro" id="IPR001650">
    <property type="entry name" value="Helicase_C-like"/>
</dbReference>
<dbReference type="Pfam" id="PF00271">
    <property type="entry name" value="Helicase_C"/>
    <property type="match status" value="1"/>
</dbReference>
<dbReference type="RefSeq" id="WP_379593093.1">
    <property type="nucleotide sequence ID" value="NZ_JBHTKK010000018.1"/>
</dbReference>
<dbReference type="PANTHER" id="PTHR47963:SF5">
    <property type="entry name" value="DEAD-BOX ATP-DEPENDENT RNA HELICASE CSHA"/>
    <property type="match status" value="1"/>
</dbReference>
<sequence>MTKFNELGVSAPIMKALEEMGFEEATPIQAETIPYALEGNDVIGQAQTGTGKTAAFGIPLINKINPKLRKVQSLIIAPTRELAIQVAEEINRLSKFKHIRALAIFGGSPMDRQIRALKDGPQIVVATPGRLMDHMRRKTIRIDEVHTAVLDEADEMLNMGFIDDIREILKGIPEERQTLLFSATMPKEIRDIATTLMKEPKEVKVKAKEMTVENIDQYFIEIPEKFKFETLNNHLDINSPELAIVFARTKKRVDEVTEGLQARGYRSEGIHGDLTQGKRMSVLNKFKQGRVDVLVATDVAARGLDISGVTHVYNFDIPQDPESYVHRIGRTGRAGKTGEAISFITPREMAHLSLIEKTTKSKMKRLTPPTNQDAQRGQQQVTMNKMKQAINEKDLQPYYNAAKELLDDHDSVTVIAAAISMMTKERRDTPVRISSAAPISVKKAKNDNNNRRGNNNKRYYGGRGQGGRNQGGRNQGGRNRKGKGNYQRKRRDDR</sequence>
<evidence type="ECO:0000313" key="11">
    <source>
        <dbReference type="EMBL" id="MFD1067122.1"/>
    </source>
</evidence>
<feature type="compositionally biased region" description="Basic residues" evidence="7">
    <location>
        <begin position="478"/>
        <end position="494"/>
    </location>
</feature>
<dbReference type="GO" id="GO:0016787">
    <property type="term" value="F:hydrolase activity"/>
    <property type="evidence" value="ECO:0007669"/>
    <property type="project" value="UniProtKB-KW"/>
</dbReference>
<dbReference type="SMART" id="SM00487">
    <property type="entry name" value="DEXDc"/>
    <property type="match status" value="1"/>
</dbReference>
<evidence type="ECO:0000256" key="1">
    <source>
        <dbReference type="ARBA" id="ARBA00022741"/>
    </source>
</evidence>
<dbReference type="SMART" id="SM00490">
    <property type="entry name" value="HELICc"/>
    <property type="match status" value="1"/>
</dbReference>
<protein>
    <submittedName>
        <fullName evidence="11">DEAD/DEAH box helicase</fullName>
        <ecNumber evidence="11">3.6.4.-</ecNumber>
    </submittedName>
</protein>
<evidence type="ECO:0000256" key="5">
    <source>
        <dbReference type="PROSITE-ProRule" id="PRU00552"/>
    </source>
</evidence>
<gene>
    <name evidence="11" type="ORF">ACFQ19_13960</name>
</gene>
<dbReference type="InterPro" id="IPR011545">
    <property type="entry name" value="DEAD/DEAH_box_helicase_dom"/>
</dbReference>
<evidence type="ECO:0000313" key="12">
    <source>
        <dbReference type="Proteomes" id="UP001597041"/>
    </source>
</evidence>
<evidence type="ECO:0000256" key="4">
    <source>
        <dbReference type="ARBA" id="ARBA00022840"/>
    </source>
</evidence>
<dbReference type="PROSITE" id="PS51192">
    <property type="entry name" value="HELICASE_ATP_BIND_1"/>
    <property type="match status" value="1"/>
</dbReference>
<dbReference type="InterPro" id="IPR000629">
    <property type="entry name" value="RNA-helicase_DEAD-box_CS"/>
</dbReference>
<name>A0ABW3NHE1_9BACI</name>
<evidence type="ECO:0000259" key="9">
    <source>
        <dbReference type="PROSITE" id="PS51194"/>
    </source>
</evidence>
<dbReference type="GO" id="GO:0004386">
    <property type="term" value="F:helicase activity"/>
    <property type="evidence" value="ECO:0007669"/>
    <property type="project" value="UniProtKB-KW"/>
</dbReference>
<dbReference type="EC" id="3.6.4.-" evidence="11"/>
<dbReference type="InterPro" id="IPR014014">
    <property type="entry name" value="RNA_helicase_DEAD_Q_motif"/>
</dbReference>
<dbReference type="InterPro" id="IPR044742">
    <property type="entry name" value="DEAD/DEAH_RhlB"/>
</dbReference>
<keyword evidence="2 6" id="KW-0378">Hydrolase</keyword>
<dbReference type="CDD" id="cd00268">
    <property type="entry name" value="DEADc"/>
    <property type="match status" value="1"/>
</dbReference>